<sequence length="223" mass="25397">MSDYHIRLYKDSDYKAVRDMFSRGIKEHTKTAFLHTLGLTRIWALLLATFLVFLQITGSLLLSTTVVTLSVVALWFLNRYVYAAYVEYSLNSDMMNIRKYYLERDGYCFWVAELAGEVVGMVAAIPPSPPNGGNQVELKRLSVSLKHRGKGIAKALCSRVIDYARKRGSSAVVLSTSLSQIDASTLYLKMGFRRTFTEYAPFIIAKFIDFRILFYQLDIPVRS</sequence>
<dbReference type="PROSITE" id="PS51186">
    <property type="entry name" value="GNAT"/>
    <property type="match status" value="1"/>
</dbReference>
<dbReference type="Proteomes" id="UP001181693">
    <property type="component" value="Unassembled WGS sequence"/>
</dbReference>
<accession>A0AAV3AVH0</accession>
<evidence type="ECO:0000313" key="4">
    <source>
        <dbReference type="EMBL" id="DBA29523.1"/>
    </source>
</evidence>
<evidence type="ECO:0000313" key="5">
    <source>
        <dbReference type="Proteomes" id="UP001181693"/>
    </source>
</evidence>
<dbReference type="AlphaFoldDB" id="A0AAV3AVH0"/>
<reference evidence="4" key="1">
    <citation type="thesis" date="2020" institute="ProQuest LLC" country="789 East Eisenhower Parkway, Ann Arbor, MI, USA">
        <title>Comparative Genomics and Chromosome Evolution.</title>
        <authorList>
            <person name="Mudd A.B."/>
        </authorList>
    </citation>
    <scope>NUCLEOTIDE SEQUENCE</scope>
    <source>
        <strain evidence="4">1538</strain>
        <tissue evidence="4">Blood</tissue>
    </source>
</reference>
<dbReference type="CDD" id="cd04301">
    <property type="entry name" value="NAT_SF"/>
    <property type="match status" value="1"/>
</dbReference>
<keyword evidence="2" id="KW-1133">Transmembrane helix</keyword>
<keyword evidence="2" id="KW-0812">Transmembrane</keyword>
<keyword evidence="2" id="KW-0472">Membrane</keyword>
<dbReference type="InterPro" id="IPR016181">
    <property type="entry name" value="Acyl_CoA_acyltransferase"/>
</dbReference>
<comment type="caution">
    <text evidence="4">The sequence shown here is derived from an EMBL/GenBank/DDBJ whole genome shotgun (WGS) entry which is preliminary data.</text>
</comment>
<proteinExistence type="predicted"/>
<organism evidence="4 5">
    <name type="scientific">Pyxicephalus adspersus</name>
    <name type="common">African bullfrog</name>
    <dbReference type="NCBI Taxonomy" id="30357"/>
    <lineage>
        <taxon>Eukaryota</taxon>
        <taxon>Metazoa</taxon>
        <taxon>Chordata</taxon>
        <taxon>Craniata</taxon>
        <taxon>Vertebrata</taxon>
        <taxon>Euteleostomi</taxon>
        <taxon>Amphibia</taxon>
        <taxon>Batrachia</taxon>
        <taxon>Anura</taxon>
        <taxon>Neobatrachia</taxon>
        <taxon>Ranoidea</taxon>
        <taxon>Pyxicephalidae</taxon>
        <taxon>Pyxicephalinae</taxon>
        <taxon>Pyxicephalus</taxon>
    </lineage>
</organism>
<feature type="transmembrane region" description="Helical" evidence="2">
    <location>
        <begin position="32"/>
        <end position="54"/>
    </location>
</feature>
<gene>
    <name evidence="4" type="ORF">GDO54_009746</name>
</gene>
<dbReference type="SUPFAM" id="SSF55729">
    <property type="entry name" value="Acyl-CoA N-acyltransferases (Nat)"/>
    <property type="match status" value="1"/>
</dbReference>
<dbReference type="GO" id="GO:0008080">
    <property type="term" value="F:N-acetyltransferase activity"/>
    <property type="evidence" value="ECO:0007669"/>
    <property type="project" value="InterPro"/>
</dbReference>
<protein>
    <recommendedName>
        <fullName evidence="3">N-acetyltransferase domain-containing protein</fullName>
    </recommendedName>
</protein>
<keyword evidence="5" id="KW-1185">Reference proteome</keyword>
<dbReference type="Gene3D" id="3.40.630.30">
    <property type="match status" value="1"/>
</dbReference>
<dbReference type="InterPro" id="IPR000182">
    <property type="entry name" value="GNAT_dom"/>
</dbReference>
<name>A0AAV3AVH0_PYXAD</name>
<dbReference type="Pfam" id="PF00583">
    <property type="entry name" value="Acetyltransf_1"/>
    <property type="match status" value="1"/>
</dbReference>
<evidence type="ECO:0000256" key="1">
    <source>
        <dbReference type="ARBA" id="ARBA00022679"/>
    </source>
</evidence>
<feature type="domain" description="N-acetyltransferase" evidence="3">
    <location>
        <begin position="64"/>
        <end position="209"/>
    </location>
</feature>
<dbReference type="EMBL" id="DYDO01000003">
    <property type="protein sequence ID" value="DBA29523.1"/>
    <property type="molecule type" value="Genomic_DNA"/>
</dbReference>
<feature type="transmembrane region" description="Helical" evidence="2">
    <location>
        <begin position="60"/>
        <end position="77"/>
    </location>
</feature>
<evidence type="ECO:0000259" key="3">
    <source>
        <dbReference type="PROSITE" id="PS51186"/>
    </source>
</evidence>
<dbReference type="PANTHER" id="PTHR13947:SF58">
    <property type="entry name" value="8B (PUTATIVE,_PSEUDO-RELATED"/>
    <property type="match status" value="1"/>
</dbReference>
<keyword evidence="1" id="KW-0808">Transferase</keyword>
<dbReference type="PANTHER" id="PTHR13947">
    <property type="entry name" value="GNAT FAMILY N-ACETYLTRANSFERASE"/>
    <property type="match status" value="1"/>
</dbReference>
<dbReference type="InterPro" id="IPR050769">
    <property type="entry name" value="NAT_camello-type"/>
</dbReference>
<evidence type="ECO:0000256" key="2">
    <source>
        <dbReference type="SAM" id="Phobius"/>
    </source>
</evidence>